<keyword evidence="7 11" id="KW-0805">Transcription regulation</keyword>
<evidence type="ECO:0000313" key="12">
    <source>
        <dbReference type="EMBL" id="VDD87235.1"/>
    </source>
</evidence>
<dbReference type="InterPro" id="IPR036465">
    <property type="entry name" value="vWFA_dom_sf"/>
</dbReference>
<keyword evidence="3 11" id="KW-0479">Metal-binding</keyword>
<evidence type="ECO:0000256" key="10">
    <source>
        <dbReference type="ARBA" id="ARBA00023242"/>
    </source>
</evidence>
<evidence type="ECO:0000256" key="7">
    <source>
        <dbReference type="ARBA" id="ARBA00023015"/>
    </source>
</evidence>
<evidence type="ECO:0000256" key="4">
    <source>
        <dbReference type="ARBA" id="ARBA00022763"/>
    </source>
</evidence>
<comment type="subunit">
    <text evidence="11">Part of a TFIID-containing RNA polymerase II pre-initiation complex that is composed of TBP and at least GTF2A1, GTF2A2, GTF2E1, GTF2E2, GTF2F1, GTF2H2, GTF2H3, GTF2H4, GTF2H5, GTF2B, TCEA1, ERCC2, ERCC3, TAF1, TAF2, TAF3, TAF4, TAF5, TAF6, TAF7, TAF8, TAF9, TAF10, TAF11, TAF12 and TAF13. Component of the 7-subunit TFIIH core complex composed of XPB/ERCC3, XPD/ERCC2, GTF2H1, GTF2H2, GTF2H3, GTF2H4 and GTF2H5, which is active in NER. The core complex associates with the 3-subunit CDK-activating kinase (CAK) module composed of CCNH/cyclin H, CDK7 and MNAT1 to form the 10-subunit holoenzyme (holo-TFIIH) active in transcription. Interacts with RARA; the interaction requires prior phosphorylation of RARA on 'Ser-369' which then enhances interaction of RARA with CDK7.</text>
</comment>
<dbReference type="OrthoDB" id="17307at2759"/>
<dbReference type="AlphaFoldDB" id="A0A0N4UYL2"/>
<keyword evidence="9 11" id="KW-0234">DNA repair</keyword>
<name>A0A0N4UYL2_ENTVE</name>
<reference evidence="12 13" key="2">
    <citation type="submission" date="2018-10" db="EMBL/GenBank/DDBJ databases">
        <authorList>
            <consortium name="Pathogen Informatics"/>
        </authorList>
    </citation>
    <scope>NUCLEOTIDE SEQUENCE [LARGE SCALE GENOMIC DNA]</scope>
</reference>
<evidence type="ECO:0000313" key="13">
    <source>
        <dbReference type="Proteomes" id="UP000274131"/>
    </source>
</evidence>
<dbReference type="Proteomes" id="UP000274131">
    <property type="component" value="Unassembled WGS sequence"/>
</dbReference>
<evidence type="ECO:0000256" key="2">
    <source>
        <dbReference type="ARBA" id="ARBA00005273"/>
    </source>
</evidence>
<dbReference type="GO" id="GO:0000439">
    <property type="term" value="C:transcription factor TFIIH core complex"/>
    <property type="evidence" value="ECO:0007669"/>
    <property type="project" value="UniProtKB-UniRule"/>
</dbReference>
<sequence>MSTLCVVIDCNAVRWGSAVESYGEAVYKTILSGTVAFVNAHLSLSAENVAAVMAASSPFKNPLLTISDQATEVYFINPDFTLHTLQKLQETLAASARSETSSRLSHFSSALAVAFCHINRLKRYFGNKGRILIVSMGGDFASERNSLMNIFFAAHKHEVVVDVANIGKSNPILHQACDITGGIHLEIEDPTIFIQRLLVHCLGSSSLRSMFAEGDSSVVDYRTICHCHGKPVEIGYVCSVCLSVKCQFSPICSVCNTVHKIETLRAKKRRREE</sequence>
<comment type="similarity">
    <text evidence="2 11">Belongs to the TFB4 family.</text>
</comment>
<proteinExistence type="inferred from homology"/>
<keyword evidence="6 11" id="KW-0862">Zinc</keyword>
<gene>
    <name evidence="12" type="ORF">EVEC_LOCUS2378</name>
</gene>
<dbReference type="GO" id="GO:0005675">
    <property type="term" value="C:transcription factor TFIIH holo complex"/>
    <property type="evidence" value="ECO:0007669"/>
    <property type="project" value="UniProtKB-UniRule"/>
</dbReference>
<dbReference type="GO" id="GO:0008270">
    <property type="term" value="F:zinc ion binding"/>
    <property type="evidence" value="ECO:0007669"/>
    <property type="project" value="UniProtKB-KW"/>
</dbReference>
<comment type="function">
    <text evidence="11">Component of the general transcription and DNA repair factor IIH (TFIIH) core complex, which is involved in general and transcription-coupled nucleotide excision repair (NER) of damaged DNA and, when complexed to CAK, in RNA transcription by RNA polymerase II. In NER, TFIIH acts by opening DNA around the lesion to allow the excision of the damaged oligonucleotide and its replacement by a new DNA fragment. In transcription, TFIIH has an essential role in transcription initiation. When the pre-initiation complex (PIC) has been established, TFIIH is required for promoter opening and promoter escape. Phosphorylation of the C-terminal tail (CTD) of the largest subunit of RNA polymerase II by the kinase module CAK controls the initiation of transcription.</text>
</comment>
<evidence type="ECO:0000256" key="6">
    <source>
        <dbReference type="ARBA" id="ARBA00022833"/>
    </source>
</evidence>
<keyword evidence="13" id="KW-1185">Reference proteome</keyword>
<keyword evidence="4 11" id="KW-0227">DNA damage</keyword>
<dbReference type="WBParaSite" id="EVEC_0000267001-mRNA-1">
    <property type="protein sequence ID" value="EVEC_0000267001-mRNA-1"/>
    <property type="gene ID" value="EVEC_0000267001"/>
</dbReference>
<dbReference type="GO" id="GO:0006289">
    <property type="term" value="P:nucleotide-excision repair"/>
    <property type="evidence" value="ECO:0007669"/>
    <property type="project" value="UniProtKB-UniRule"/>
</dbReference>
<dbReference type="STRING" id="51028.A0A0N4UYL2"/>
<evidence type="ECO:0000256" key="3">
    <source>
        <dbReference type="ARBA" id="ARBA00022723"/>
    </source>
</evidence>
<dbReference type="GO" id="GO:0006355">
    <property type="term" value="P:regulation of DNA-templated transcription"/>
    <property type="evidence" value="ECO:0007669"/>
    <property type="project" value="InterPro"/>
</dbReference>
<keyword evidence="10 11" id="KW-0539">Nucleus</keyword>
<evidence type="ECO:0000256" key="1">
    <source>
        <dbReference type="ARBA" id="ARBA00004123"/>
    </source>
</evidence>
<keyword evidence="5 11" id="KW-0863">Zinc-finger</keyword>
<accession>A0A0N4UYL2</accession>
<organism evidence="14">
    <name type="scientific">Enterobius vermicularis</name>
    <name type="common">Human pinworm</name>
    <dbReference type="NCBI Taxonomy" id="51028"/>
    <lineage>
        <taxon>Eukaryota</taxon>
        <taxon>Metazoa</taxon>
        <taxon>Ecdysozoa</taxon>
        <taxon>Nematoda</taxon>
        <taxon>Chromadorea</taxon>
        <taxon>Rhabditida</taxon>
        <taxon>Spirurina</taxon>
        <taxon>Oxyuridomorpha</taxon>
        <taxon>Oxyuroidea</taxon>
        <taxon>Oxyuridae</taxon>
        <taxon>Enterobius</taxon>
    </lineage>
</organism>
<evidence type="ECO:0000256" key="5">
    <source>
        <dbReference type="ARBA" id="ARBA00022771"/>
    </source>
</evidence>
<evidence type="ECO:0000313" key="14">
    <source>
        <dbReference type="WBParaSite" id="EVEC_0000267001-mRNA-1"/>
    </source>
</evidence>
<dbReference type="PANTHER" id="PTHR12831:SF0">
    <property type="entry name" value="GENERAL TRANSCRIPTION FACTOR IIH SUBUNIT 3"/>
    <property type="match status" value="1"/>
</dbReference>
<comment type="subcellular location">
    <subcellularLocation>
        <location evidence="1 11">Nucleus</location>
    </subcellularLocation>
</comment>
<protein>
    <recommendedName>
        <fullName evidence="11">General transcription factor IIH subunit 3</fullName>
    </recommendedName>
    <alternativeName>
        <fullName evidence="11">General transcription factor IIH polypeptide 3</fullName>
    </alternativeName>
</protein>
<dbReference type="EMBL" id="UXUI01007369">
    <property type="protein sequence ID" value="VDD87235.1"/>
    <property type="molecule type" value="Genomic_DNA"/>
</dbReference>
<dbReference type="InterPro" id="IPR004600">
    <property type="entry name" value="TFIIH_Tfb4/GTF2H3"/>
</dbReference>
<dbReference type="Pfam" id="PF03850">
    <property type="entry name" value="Tfb4"/>
    <property type="match status" value="1"/>
</dbReference>
<evidence type="ECO:0000256" key="11">
    <source>
        <dbReference type="RuleBase" id="RU368090"/>
    </source>
</evidence>
<evidence type="ECO:0000256" key="9">
    <source>
        <dbReference type="ARBA" id="ARBA00023204"/>
    </source>
</evidence>
<keyword evidence="8 11" id="KW-0804">Transcription</keyword>
<dbReference type="Gene3D" id="3.40.50.410">
    <property type="entry name" value="von Willebrand factor, type A domain"/>
    <property type="match status" value="1"/>
</dbReference>
<dbReference type="PANTHER" id="PTHR12831">
    <property type="entry name" value="TRANSCRIPTION INITIATION FACTOR IIH TFIIH , POLYPEPTIDE 3-RELATED"/>
    <property type="match status" value="1"/>
</dbReference>
<evidence type="ECO:0000256" key="8">
    <source>
        <dbReference type="ARBA" id="ARBA00023163"/>
    </source>
</evidence>
<reference evidence="14" key="1">
    <citation type="submission" date="2016-04" db="UniProtKB">
        <authorList>
            <consortium name="WormBaseParasite"/>
        </authorList>
    </citation>
    <scope>IDENTIFICATION</scope>
</reference>